<dbReference type="PROSITE" id="PS00112">
    <property type="entry name" value="PHOSPHAGEN_KINASE"/>
    <property type="match status" value="1"/>
</dbReference>
<evidence type="ECO:0000259" key="10">
    <source>
        <dbReference type="PROSITE" id="PS51509"/>
    </source>
</evidence>
<evidence type="ECO:0000256" key="4">
    <source>
        <dbReference type="ARBA" id="ARBA00022741"/>
    </source>
</evidence>
<dbReference type="GO" id="GO:0005615">
    <property type="term" value="C:extracellular space"/>
    <property type="evidence" value="ECO:0007669"/>
    <property type="project" value="TreeGrafter"/>
</dbReference>
<evidence type="ECO:0000256" key="6">
    <source>
        <dbReference type="ARBA" id="ARBA00022840"/>
    </source>
</evidence>
<sequence length="486" mass="53068">MQHYNFSLSAYATAHLFLKKMVIASQIGRIAAGSAAAAGTFVMANKVKTEDSVAALDSYPPNGLSSGVKALPKWIQAGCGGTEYICAERGATFSADNPPVNLPDLSQHNSFFADALKQNPKLWDELKNKSTALGVKFSHCIKTGIDNKGHPMIKTVGAVAGDEESYKLFAPFFDPVISARHNGYAADAVHPTDLDVRKLSKTPVDPTGKYVLTSRCRTGRSVRGTRLPPCTTFQERREVERVVVKSLLSMTGDLAGEYFPLAGMSHEKEESLRQAGNLFQEPDSTLLLSSGCGRHWPDARGIYHNNDQNLFVWVNEEDQMRIVSMEKGDNVKQIIERFAKATTEIQKCLKNEGYDFMHSEHLGWILTCPSNLGTGLRAGAMVKVPHFSSRSDFKKVLGRMGLQARGTAGVDSASSGGTWDISNADRLGKSEIELVNIFIEGVAQIIRWEQALEQGQNIDAEVAAIGLPKTVTIEVPFSSTRGMKLE</sequence>
<evidence type="ECO:0000256" key="7">
    <source>
        <dbReference type="PROSITE-ProRule" id="PRU00842"/>
    </source>
</evidence>
<gene>
    <name evidence="12" type="ORF">GSOID_T00030806001</name>
</gene>
<feature type="domain" description="Phosphagen kinase N-terminal" evidence="10">
    <location>
        <begin position="94"/>
        <end position="182"/>
    </location>
</feature>
<feature type="binding site" evidence="8">
    <location>
        <begin position="213"/>
        <end position="217"/>
    </location>
    <ligand>
        <name>ATP</name>
        <dbReference type="ChEBI" id="CHEBI:30616"/>
    </ligand>
</feature>
<dbReference type="GO" id="GO:0005524">
    <property type="term" value="F:ATP binding"/>
    <property type="evidence" value="ECO:0007669"/>
    <property type="project" value="UniProtKB-UniRule"/>
</dbReference>
<comment type="caution">
    <text evidence="8">Lacks conserved residue(s) required for the propagation of feature annotation.</text>
</comment>
<dbReference type="Pfam" id="PF00217">
    <property type="entry name" value="ATP-gua_Ptrans"/>
    <property type="match status" value="1"/>
</dbReference>
<dbReference type="PROSITE" id="PS51510">
    <property type="entry name" value="PHOSPHAGEN_KINASE_C"/>
    <property type="match status" value="1"/>
</dbReference>
<dbReference type="InterPro" id="IPR036802">
    <property type="entry name" value="ATP-guanido_PTrfase_N_sf"/>
</dbReference>
<comment type="similarity">
    <text evidence="1 7 9">Belongs to the ATP:guanido phosphotransferase family.</text>
</comment>
<dbReference type="SUPFAM" id="SSF55931">
    <property type="entry name" value="Glutamine synthetase/guanido kinase"/>
    <property type="match status" value="1"/>
</dbReference>
<dbReference type="SUPFAM" id="SSF48034">
    <property type="entry name" value="Guanido kinase N-terminal domain"/>
    <property type="match status" value="1"/>
</dbReference>
<evidence type="ECO:0000256" key="3">
    <source>
        <dbReference type="ARBA" id="ARBA00022679"/>
    </source>
</evidence>
<dbReference type="EMBL" id="FN654348">
    <property type="protein sequence ID" value="CBY32384.1"/>
    <property type="molecule type" value="Genomic_DNA"/>
</dbReference>
<protein>
    <recommendedName>
        <fullName evidence="2">creatine kinase</fullName>
        <ecNumber evidence="2">2.7.3.2</ecNumber>
    </recommendedName>
</protein>
<feature type="binding site" evidence="8">
    <location>
        <begin position="377"/>
        <end position="381"/>
    </location>
    <ligand>
        <name>ATP</name>
        <dbReference type="ChEBI" id="CHEBI:30616"/>
    </ligand>
</feature>
<dbReference type="PANTHER" id="PTHR11547:SF57">
    <property type="entry name" value="PHOSPHAGEN KINASE C-TERMINAL DOMAIN-CONTAINING PROTEIN"/>
    <property type="match status" value="1"/>
</dbReference>
<feature type="domain" description="Phosphagen kinase C-terminal" evidence="11">
    <location>
        <begin position="210"/>
        <end position="452"/>
    </location>
</feature>
<dbReference type="Gene3D" id="3.30.590.10">
    <property type="entry name" value="Glutamine synthetase/guanido kinase, catalytic domain"/>
    <property type="match status" value="1"/>
</dbReference>
<dbReference type="GO" id="GO:0046314">
    <property type="term" value="P:phosphocreatine biosynthetic process"/>
    <property type="evidence" value="ECO:0007669"/>
    <property type="project" value="InterPro"/>
</dbReference>
<dbReference type="Proteomes" id="UP000011014">
    <property type="component" value="Unassembled WGS sequence"/>
</dbReference>
<dbReference type="EC" id="2.7.3.2" evidence="2"/>
<evidence type="ECO:0000256" key="8">
    <source>
        <dbReference type="PROSITE-ProRule" id="PRU00843"/>
    </source>
</evidence>
<keyword evidence="3 8" id="KW-0808">Transferase</keyword>
<evidence type="ECO:0000256" key="2">
    <source>
        <dbReference type="ARBA" id="ARBA00012231"/>
    </source>
</evidence>
<reference evidence="12" key="1">
    <citation type="journal article" date="2010" name="Science">
        <title>Plasticity of animal genome architecture unmasked by rapid evolution of a pelagic tunicate.</title>
        <authorList>
            <person name="Denoeud F."/>
            <person name="Henriet S."/>
            <person name="Mungpakdee S."/>
            <person name="Aury J.M."/>
            <person name="Da Silva C."/>
            <person name="Brinkmann H."/>
            <person name="Mikhaleva J."/>
            <person name="Olsen L.C."/>
            <person name="Jubin C."/>
            <person name="Canestro C."/>
            <person name="Bouquet J.M."/>
            <person name="Danks G."/>
            <person name="Poulain J."/>
            <person name="Campsteijn C."/>
            <person name="Adamski M."/>
            <person name="Cross I."/>
            <person name="Yadetie F."/>
            <person name="Muffato M."/>
            <person name="Louis A."/>
            <person name="Butcher S."/>
            <person name="Tsagkogeorga G."/>
            <person name="Konrad A."/>
            <person name="Singh S."/>
            <person name="Jensen M.F."/>
            <person name="Cong E.H."/>
            <person name="Eikeseth-Otteraa H."/>
            <person name="Noel B."/>
            <person name="Anthouard V."/>
            <person name="Porcel B.M."/>
            <person name="Kachouri-Lafond R."/>
            <person name="Nishino A."/>
            <person name="Ugolini M."/>
            <person name="Chourrout P."/>
            <person name="Nishida H."/>
            <person name="Aasland R."/>
            <person name="Huzurbazar S."/>
            <person name="Westhof E."/>
            <person name="Delsuc F."/>
            <person name="Lehrach H."/>
            <person name="Reinhardt R."/>
            <person name="Weissenbach J."/>
            <person name="Roy S.W."/>
            <person name="Artiguenave F."/>
            <person name="Postlethwait J.H."/>
            <person name="Manak J.R."/>
            <person name="Thompson E.M."/>
            <person name="Jaillon O."/>
            <person name="Du Pasquier L."/>
            <person name="Boudinot P."/>
            <person name="Liberles D.A."/>
            <person name="Volff J.N."/>
            <person name="Philippe H."/>
            <person name="Lenhard B."/>
            <person name="Roest Crollius H."/>
            <person name="Wincker P."/>
            <person name="Chourrout D."/>
        </authorList>
    </citation>
    <scope>NUCLEOTIDE SEQUENCE [LARGE SCALE GENOMIC DNA]</scope>
</reference>
<dbReference type="PROSITE" id="PS51509">
    <property type="entry name" value="PHOSPHAGEN_KINASE_N"/>
    <property type="match status" value="1"/>
</dbReference>
<feature type="binding site" evidence="8">
    <location>
        <position position="321"/>
    </location>
    <ligand>
        <name>ATP</name>
        <dbReference type="ChEBI" id="CHEBI:30616"/>
    </ligand>
</feature>
<dbReference type="PANTHER" id="PTHR11547">
    <property type="entry name" value="ARGININE OR CREATINE KINASE"/>
    <property type="match status" value="1"/>
</dbReference>
<feature type="binding site" evidence="8">
    <location>
        <begin position="405"/>
        <end position="410"/>
    </location>
    <ligand>
        <name>ATP</name>
        <dbReference type="ChEBI" id="CHEBI:30616"/>
    </ligand>
</feature>
<dbReference type="GO" id="GO:0004111">
    <property type="term" value="F:creatine kinase activity"/>
    <property type="evidence" value="ECO:0007669"/>
    <property type="project" value="UniProtKB-EC"/>
</dbReference>
<dbReference type="InterPro" id="IPR000749">
    <property type="entry name" value="ATP-guanido_PTrfase"/>
</dbReference>
<organism evidence="12">
    <name type="scientific">Oikopleura dioica</name>
    <name type="common">Tunicate</name>
    <dbReference type="NCBI Taxonomy" id="34765"/>
    <lineage>
        <taxon>Eukaryota</taxon>
        <taxon>Metazoa</taxon>
        <taxon>Chordata</taxon>
        <taxon>Tunicata</taxon>
        <taxon>Appendicularia</taxon>
        <taxon>Copelata</taxon>
        <taxon>Oikopleuridae</taxon>
        <taxon>Oikopleura</taxon>
    </lineage>
</organism>
<dbReference type="InterPro" id="IPR022414">
    <property type="entry name" value="ATP-guanido_PTrfase_cat"/>
</dbReference>
<dbReference type="InterPro" id="IPR014746">
    <property type="entry name" value="Gln_synth/guanido_kin_cat_dom"/>
</dbReference>
<dbReference type="InterPro" id="IPR022415">
    <property type="entry name" value="ATP-guanido_PTrfase_AS"/>
</dbReference>
<evidence type="ECO:0000256" key="5">
    <source>
        <dbReference type="ARBA" id="ARBA00022777"/>
    </source>
</evidence>
<dbReference type="Gene3D" id="1.10.135.10">
    <property type="entry name" value="ATP:guanido phosphotransferase, N-terminal domain"/>
    <property type="match status" value="1"/>
</dbReference>
<evidence type="ECO:0000256" key="1">
    <source>
        <dbReference type="ARBA" id="ARBA00006798"/>
    </source>
</evidence>
<keyword evidence="5 8" id="KW-0418">Kinase</keyword>
<evidence type="ECO:0000259" key="11">
    <source>
        <dbReference type="PROSITE" id="PS51510"/>
    </source>
</evidence>
<proteinExistence type="inferred from homology"/>
<name>E4Y9Z7_OIKDI</name>
<accession>E4Y9Z7</accession>
<dbReference type="InterPro" id="IPR022413">
    <property type="entry name" value="ATP-guanido_PTrfase_N"/>
</dbReference>
<dbReference type="Pfam" id="PF02807">
    <property type="entry name" value="ATP-gua_PtransN"/>
    <property type="match status" value="1"/>
</dbReference>
<dbReference type="FunFam" id="3.30.590.10:FF:000002">
    <property type="entry name" value="Creatine kinase S-type, mitochondrial"/>
    <property type="match status" value="1"/>
</dbReference>
<evidence type="ECO:0000313" key="12">
    <source>
        <dbReference type="EMBL" id="CBY32384.1"/>
    </source>
</evidence>
<keyword evidence="6 8" id="KW-0067">ATP-binding</keyword>
<evidence type="ECO:0000256" key="9">
    <source>
        <dbReference type="RuleBase" id="RU000505"/>
    </source>
</evidence>
<keyword evidence="4 8" id="KW-0547">Nucleotide-binding</keyword>
<dbReference type="AlphaFoldDB" id="E4Y9Z7"/>